<accession>A0A2S2FD42</accession>
<dbReference type="OrthoDB" id="9812625at2"/>
<organism evidence="6 7">
    <name type="scientific">Acinetobacter defluvii</name>
    <dbReference type="NCBI Taxonomy" id="1871111"/>
    <lineage>
        <taxon>Bacteria</taxon>
        <taxon>Pseudomonadati</taxon>
        <taxon>Pseudomonadota</taxon>
        <taxon>Gammaproteobacteria</taxon>
        <taxon>Moraxellales</taxon>
        <taxon>Moraxellaceae</taxon>
        <taxon>Acinetobacter</taxon>
    </lineage>
</organism>
<evidence type="ECO:0000313" key="6">
    <source>
        <dbReference type="EMBL" id="AWL28896.1"/>
    </source>
</evidence>
<dbReference type="InterPro" id="IPR016163">
    <property type="entry name" value="Ald_DH_C"/>
</dbReference>
<dbReference type="PROSITE" id="PS00687">
    <property type="entry name" value="ALDEHYDE_DEHYDR_GLU"/>
    <property type="match status" value="1"/>
</dbReference>
<dbReference type="EMBL" id="CP029397">
    <property type="protein sequence ID" value="AWL28896.1"/>
    <property type="molecule type" value="Genomic_DNA"/>
</dbReference>
<dbReference type="STRING" id="1871111.GCA_001704615_03198"/>
<dbReference type="FunFam" id="3.40.605.10:FF:000001">
    <property type="entry name" value="Aldehyde dehydrogenase 1"/>
    <property type="match status" value="1"/>
</dbReference>
<feature type="active site" evidence="3">
    <location>
        <position position="262"/>
    </location>
</feature>
<proteinExistence type="inferred from homology"/>
<evidence type="ECO:0000259" key="5">
    <source>
        <dbReference type="Pfam" id="PF00171"/>
    </source>
</evidence>
<dbReference type="PANTHER" id="PTHR43111:SF1">
    <property type="entry name" value="ALDEHYDE DEHYDROGENASE B-RELATED"/>
    <property type="match status" value="1"/>
</dbReference>
<evidence type="ECO:0000256" key="4">
    <source>
        <dbReference type="RuleBase" id="RU003345"/>
    </source>
</evidence>
<dbReference type="KEGG" id="adv:DJ533_10095"/>
<dbReference type="Pfam" id="PF00171">
    <property type="entry name" value="Aldedh"/>
    <property type="match status" value="1"/>
</dbReference>
<dbReference type="GO" id="GO:0004030">
    <property type="term" value="F:aldehyde dehydrogenase [NAD(P)+] activity"/>
    <property type="evidence" value="ECO:0007669"/>
    <property type="project" value="UniProtKB-ARBA"/>
</dbReference>
<dbReference type="InterPro" id="IPR016161">
    <property type="entry name" value="Ald_DH/histidinol_DH"/>
</dbReference>
<name>A0A2S2FD42_9GAMM</name>
<dbReference type="InterPro" id="IPR015590">
    <property type="entry name" value="Aldehyde_DH_dom"/>
</dbReference>
<dbReference type="Proteomes" id="UP000245977">
    <property type="component" value="Chromosome"/>
</dbReference>
<dbReference type="SUPFAM" id="SSF53720">
    <property type="entry name" value="ALDH-like"/>
    <property type="match status" value="1"/>
</dbReference>
<dbReference type="InterPro" id="IPR016162">
    <property type="entry name" value="Ald_DH_N"/>
</dbReference>
<evidence type="ECO:0000313" key="7">
    <source>
        <dbReference type="Proteomes" id="UP000245977"/>
    </source>
</evidence>
<dbReference type="PROSITE" id="PS00070">
    <property type="entry name" value="ALDEHYDE_DEHYDR_CYS"/>
    <property type="match status" value="1"/>
</dbReference>
<dbReference type="InterPro" id="IPR029510">
    <property type="entry name" value="Ald_DH_CS_GLU"/>
</dbReference>
<keyword evidence="2 4" id="KW-0560">Oxidoreductase</keyword>
<sequence>MRYADPNTEGSTVQFKSQYENFIGGKWVAPVKGEYFDNISPVDGKVFTKVPRSSAEDIELALDAAHAAKAQWNSSSPTTRSNILLKIADRLEENLELLAVAETWENGKPIRETLAADIPLCIDHFRYFAGCLRAQEGGISEIDEDTIAYHFHEPLGVVGQIIPWNFPILMAAWKLAPALAAGNCIVLKPAEQTPASILVLAELIQDILPAGVLNIVNGYGVEVGRPLATNPRIAKIAFTGSTQVGQMIMQYATENIIPVTLELGGKSPNIFFEDVMDKEDDYLDKALEGFAMFALNQGEVCTCPSRALIQESIADKFLEMAVERVKRIKTGHPLDTDTMIGAQASQEQQDKILGCIATGRAEGAQILTGGGDRQEVGQGFYIEPTIFKGDNSMKIFQEEIFGPVLSVTTFKDYDDAIRIANDTMYGLGAGVWSRSAHTSYRAGRAIQAGRVWTNCYHIYPAHAAFGGYKKSGIGRENHKMMLDHYQQTKNLLVSYSTKAMGFF</sequence>
<dbReference type="RefSeq" id="WP_065993876.1">
    <property type="nucleotide sequence ID" value="NZ_CP029397.2"/>
</dbReference>
<protein>
    <submittedName>
        <fullName evidence="6">Aldehyde dehydrogenase family protein</fullName>
    </submittedName>
</protein>
<feature type="domain" description="Aldehyde dehydrogenase" evidence="5">
    <location>
        <begin position="27"/>
        <end position="490"/>
    </location>
</feature>
<dbReference type="InterPro" id="IPR016160">
    <property type="entry name" value="Ald_DH_CS_CYS"/>
</dbReference>
<evidence type="ECO:0000256" key="1">
    <source>
        <dbReference type="ARBA" id="ARBA00009986"/>
    </source>
</evidence>
<dbReference type="PANTHER" id="PTHR43111">
    <property type="entry name" value="ALDEHYDE DEHYDROGENASE B-RELATED"/>
    <property type="match status" value="1"/>
</dbReference>
<dbReference type="AlphaFoldDB" id="A0A2S2FD42"/>
<gene>
    <name evidence="6" type="ORF">DJ533_10095</name>
</gene>
<evidence type="ECO:0000256" key="2">
    <source>
        <dbReference type="ARBA" id="ARBA00023002"/>
    </source>
</evidence>
<reference evidence="6" key="1">
    <citation type="submission" date="2019-08" db="EMBL/GenBank/DDBJ databases">
        <title>The complete genome of Acinetobacter defluvii strain WCHAD010030.</title>
        <authorList>
            <person name="Hu Y."/>
            <person name="Qin J."/>
            <person name="Feng Y."/>
            <person name="Zong Z."/>
        </authorList>
    </citation>
    <scope>NUCLEOTIDE SEQUENCE</scope>
    <source>
        <strain evidence="6">WCHA30</strain>
    </source>
</reference>
<dbReference type="Gene3D" id="3.40.605.10">
    <property type="entry name" value="Aldehyde Dehydrogenase, Chain A, domain 1"/>
    <property type="match status" value="1"/>
</dbReference>
<keyword evidence="7" id="KW-1185">Reference proteome</keyword>
<dbReference type="FunFam" id="3.40.309.10:FF:000012">
    <property type="entry name" value="Betaine aldehyde dehydrogenase"/>
    <property type="match status" value="1"/>
</dbReference>
<comment type="similarity">
    <text evidence="1 4">Belongs to the aldehyde dehydrogenase family.</text>
</comment>
<evidence type="ECO:0000256" key="3">
    <source>
        <dbReference type="PROSITE-ProRule" id="PRU10007"/>
    </source>
</evidence>
<dbReference type="Gene3D" id="3.40.309.10">
    <property type="entry name" value="Aldehyde Dehydrogenase, Chain A, domain 2"/>
    <property type="match status" value="1"/>
</dbReference>